<evidence type="ECO:0000313" key="1">
    <source>
        <dbReference type="EMBL" id="PXF47871.1"/>
    </source>
</evidence>
<name>A0A2V3J0E9_9FLOR</name>
<comment type="caution">
    <text evidence="1">The sequence shown here is derived from an EMBL/GenBank/DDBJ whole genome shotgun (WGS) entry which is preliminary data.</text>
</comment>
<reference evidence="1 2" key="1">
    <citation type="journal article" date="2018" name="Mol. Biol. Evol.">
        <title>Analysis of the draft genome of the red seaweed Gracilariopsis chorda provides insights into genome size evolution in Rhodophyta.</title>
        <authorList>
            <person name="Lee J."/>
            <person name="Yang E.C."/>
            <person name="Graf L."/>
            <person name="Yang J.H."/>
            <person name="Qiu H."/>
            <person name="Zel Zion U."/>
            <person name="Chan C.X."/>
            <person name="Stephens T.G."/>
            <person name="Weber A.P.M."/>
            <person name="Boo G.H."/>
            <person name="Boo S.M."/>
            <person name="Kim K.M."/>
            <person name="Shin Y."/>
            <person name="Jung M."/>
            <person name="Lee S.J."/>
            <person name="Yim H.S."/>
            <person name="Lee J.H."/>
            <person name="Bhattacharya D."/>
            <person name="Yoon H.S."/>
        </authorList>
    </citation>
    <scope>NUCLEOTIDE SEQUENCE [LARGE SCALE GENOMIC DNA]</scope>
    <source>
        <strain evidence="1 2">SKKU-2015</strain>
        <tissue evidence="1">Whole body</tissue>
    </source>
</reference>
<sequence length="64" mass="7005">MNDEYEPVKRATFDLPDQFKSVILGAWGEAWAQTNNSVRNLLARSGTVILLEEVCGGHVTEAGV</sequence>
<dbReference type="Proteomes" id="UP000247409">
    <property type="component" value="Unassembled WGS sequence"/>
</dbReference>
<dbReference type="AlphaFoldDB" id="A0A2V3J0E9"/>
<keyword evidence="2" id="KW-1185">Reference proteome</keyword>
<evidence type="ECO:0000313" key="2">
    <source>
        <dbReference type="Proteomes" id="UP000247409"/>
    </source>
</evidence>
<dbReference type="EMBL" id="NBIV01000018">
    <property type="protein sequence ID" value="PXF47871.1"/>
    <property type="molecule type" value="Genomic_DNA"/>
</dbReference>
<organism evidence="1 2">
    <name type="scientific">Gracilariopsis chorda</name>
    <dbReference type="NCBI Taxonomy" id="448386"/>
    <lineage>
        <taxon>Eukaryota</taxon>
        <taxon>Rhodophyta</taxon>
        <taxon>Florideophyceae</taxon>
        <taxon>Rhodymeniophycidae</taxon>
        <taxon>Gracilariales</taxon>
        <taxon>Gracilariaceae</taxon>
        <taxon>Gracilariopsis</taxon>
    </lineage>
</organism>
<accession>A0A2V3J0E9</accession>
<protein>
    <submittedName>
        <fullName evidence="1">Uncharacterized protein</fullName>
    </submittedName>
</protein>
<gene>
    <name evidence="1" type="ORF">BWQ96_02257</name>
</gene>
<proteinExistence type="predicted"/>